<dbReference type="Proteomes" id="UP001162891">
    <property type="component" value="Chromosome"/>
</dbReference>
<sequence length="172" mass="19645">MSLYVVDVESDGPIPGKYSMVSFGAVVVEPGLARTFYGRTRPISDLWLPEALAISGATRAEHLTYDEPGEVMERFEKWVQETSKGRPVFFSDNLAYDWQFINWYFHTYLGRNPFGWSGRRIGDLYCGMVKDAYATWKHLRSTAHDHHPVNDAKGNAEVILKLVEMGLKLQVR</sequence>
<proteinExistence type="predicted"/>
<reference evidence="2" key="1">
    <citation type="journal article" date="2022" name="Int. J. Syst. Evol. Microbiol.">
        <title>Anaeromyxobacter oryzae sp. nov., Anaeromyxobacter diazotrophicus sp. nov. and Anaeromyxobacter paludicola sp. nov., isolated from paddy soils.</title>
        <authorList>
            <person name="Itoh H."/>
            <person name="Xu Z."/>
            <person name="Mise K."/>
            <person name="Masuda Y."/>
            <person name="Ushijima N."/>
            <person name="Hayakawa C."/>
            <person name="Shiratori Y."/>
            <person name="Senoo K."/>
        </authorList>
    </citation>
    <scope>NUCLEOTIDE SEQUENCE [LARGE SCALE GENOMIC DNA]</scope>
    <source>
        <strain evidence="2">Red232</strain>
    </source>
</reference>
<dbReference type="Gene3D" id="3.30.420.10">
    <property type="entry name" value="Ribonuclease H-like superfamily/Ribonuclease H"/>
    <property type="match status" value="1"/>
</dbReference>
<dbReference type="InterPro" id="IPR036397">
    <property type="entry name" value="RNaseH_sf"/>
</dbReference>
<keyword evidence="2" id="KW-1185">Reference proteome</keyword>
<dbReference type="RefSeq" id="WP_248362088.1">
    <property type="nucleotide sequence ID" value="NZ_AP025591.1"/>
</dbReference>
<evidence type="ECO:0000313" key="2">
    <source>
        <dbReference type="Proteomes" id="UP001162891"/>
    </source>
</evidence>
<name>A0ABN6MVB1_9BACT</name>
<evidence type="ECO:0008006" key="3">
    <source>
        <dbReference type="Google" id="ProtNLM"/>
    </source>
</evidence>
<organism evidence="1 2">
    <name type="scientific">Anaeromyxobacter oryzae</name>
    <dbReference type="NCBI Taxonomy" id="2918170"/>
    <lineage>
        <taxon>Bacteria</taxon>
        <taxon>Pseudomonadati</taxon>
        <taxon>Myxococcota</taxon>
        <taxon>Myxococcia</taxon>
        <taxon>Myxococcales</taxon>
        <taxon>Cystobacterineae</taxon>
        <taxon>Anaeromyxobacteraceae</taxon>
        <taxon>Anaeromyxobacter</taxon>
    </lineage>
</organism>
<protein>
    <recommendedName>
        <fullName evidence="3">Exonuclease</fullName>
    </recommendedName>
</protein>
<dbReference type="EMBL" id="AP025591">
    <property type="protein sequence ID" value="BDG03764.1"/>
    <property type="molecule type" value="Genomic_DNA"/>
</dbReference>
<accession>A0ABN6MVB1</accession>
<evidence type="ECO:0000313" key="1">
    <source>
        <dbReference type="EMBL" id="BDG03764.1"/>
    </source>
</evidence>
<dbReference type="SUPFAM" id="SSF53098">
    <property type="entry name" value="Ribonuclease H-like"/>
    <property type="match status" value="1"/>
</dbReference>
<dbReference type="InterPro" id="IPR012337">
    <property type="entry name" value="RNaseH-like_sf"/>
</dbReference>
<gene>
    <name evidence="1" type="ORF">AMOR_27600</name>
</gene>